<reference evidence="2 3" key="1">
    <citation type="submission" date="2024-02" db="EMBL/GenBank/DDBJ databases">
        <title>Bifidobacterium honeyensis sp. nov., isolated from the comb honey.</title>
        <authorList>
            <person name="Liu W."/>
            <person name="Li Y."/>
        </authorList>
    </citation>
    <scope>NUCLEOTIDE SEQUENCE [LARGE SCALE GENOMIC DNA]</scope>
    <source>
        <strain evidence="2 3">IMAU50988</strain>
    </source>
</reference>
<dbReference type="SUPFAM" id="SSF47413">
    <property type="entry name" value="lambda repressor-like DNA-binding domains"/>
    <property type="match status" value="1"/>
</dbReference>
<evidence type="ECO:0000259" key="1">
    <source>
        <dbReference type="Pfam" id="PF13443"/>
    </source>
</evidence>
<proteinExistence type="predicted"/>
<accession>A0ABU8ZMB6</accession>
<gene>
    <name evidence="2" type="ORF">V8P97_02740</name>
</gene>
<dbReference type="Proteomes" id="UP001373159">
    <property type="component" value="Unassembled WGS sequence"/>
</dbReference>
<organism evidence="2 3">
    <name type="scientific">Bifidobacterium favimelis</name>
    <dbReference type="NCBI Taxonomy" id="3122979"/>
    <lineage>
        <taxon>Bacteria</taxon>
        <taxon>Bacillati</taxon>
        <taxon>Actinomycetota</taxon>
        <taxon>Actinomycetes</taxon>
        <taxon>Bifidobacteriales</taxon>
        <taxon>Bifidobacteriaceae</taxon>
        <taxon>Bifidobacterium</taxon>
    </lineage>
</organism>
<dbReference type="EMBL" id="JBANBB010000001">
    <property type="protein sequence ID" value="MEK0306387.1"/>
    <property type="molecule type" value="Genomic_DNA"/>
</dbReference>
<evidence type="ECO:0000313" key="2">
    <source>
        <dbReference type="EMBL" id="MEK0306387.1"/>
    </source>
</evidence>
<dbReference type="Pfam" id="PF13443">
    <property type="entry name" value="HTH_26"/>
    <property type="match status" value="1"/>
</dbReference>
<dbReference type="RefSeq" id="WP_340468903.1">
    <property type="nucleotide sequence ID" value="NZ_JBANBB010000001.1"/>
</dbReference>
<evidence type="ECO:0000313" key="3">
    <source>
        <dbReference type="Proteomes" id="UP001373159"/>
    </source>
</evidence>
<keyword evidence="3" id="KW-1185">Reference proteome</keyword>
<dbReference type="Gene3D" id="1.10.260.40">
    <property type="entry name" value="lambda repressor-like DNA-binding domains"/>
    <property type="match status" value="1"/>
</dbReference>
<feature type="domain" description="HTH cro/C1-type" evidence="1">
    <location>
        <begin position="18"/>
        <end position="72"/>
    </location>
</feature>
<dbReference type="InterPro" id="IPR010982">
    <property type="entry name" value="Lambda_DNA-bd_dom_sf"/>
</dbReference>
<dbReference type="InterPro" id="IPR001387">
    <property type="entry name" value="Cro/C1-type_HTH"/>
</dbReference>
<comment type="caution">
    <text evidence="2">The sequence shown here is derived from an EMBL/GenBank/DDBJ whole genome shotgun (WGS) entry which is preliminary data.</text>
</comment>
<sequence length="88" mass="9368">MARKTIPEVTLLVAAAVRERIEDRGLVWGAVAEAIGMDQDRLGRCLTGAEPFTTAEIAAISRALSITPADLVGSIRRRGRGAREGPDP</sequence>
<protein>
    <submittedName>
        <fullName evidence="2">Helix-turn-helix transcriptional regulator</fullName>
    </submittedName>
</protein>
<name>A0ABU8ZMB6_9BIFI</name>